<dbReference type="FunCoup" id="B3S4F2">
    <property type="interactions" value="1509"/>
</dbReference>
<feature type="domain" description="Ankyrin repeat" evidence="9">
    <location>
        <begin position="162"/>
        <end position="487"/>
    </location>
</feature>
<dbReference type="PANTHER" id="PTHR12447:SF31">
    <property type="entry name" value="LD31969P"/>
    <property type="match status" value="1"/>
</dbReference>
<dbReference type="RefSeq" id="XP_002115172.1">
    <property type="nucleotide sequence ID" value="XM_002115136.1"/>
</dbReference>
<dbReference type="PANTHER" id="PTHR12447">
    <property type="entry name" value="ANKYRIN REPEAT DOMAIN-CONTAINING PROTEIN 13"/>
    <property type="match status" value="1"/>
</dbReference>
<keyword evidence="5" id="KW-0472">Membrane</keyword>
<evidence type="ECO:0000256" key="7">
    <source>
        <dbReference type="PROSITE-ProRule" id="PRU00023"/>
    </source>
</evidence>
<dbReference type="Gene3D" id="1.25.40.20">
    <property type="entry name" value="Ankyrin repeat-containing domain"/>
    <property type="match status" value="1"/>
</dbReference>
<dbReference type="InterPro" id="IPR055285">
    <property type="entry name" value="ANKRD13_C"/>
</dbReference>
<dbReference type="KEGG" id="tad:TRIADDRAFT_59062"/>
<dbReference type="OrthoDB" id="1585644at2759"/>
<reference evidence="10 11" key="1">
    <citation type="journal article" date="2008" name="Nature">
        <title>The Trichoplax genome and the nature of placozoans.</title>
        <authorList>
            <person name="Srivastava M."/>
            <person name="Begovic E."/>
            <person name="Chapman J."/>
            <person name="Putnam N.H."/>
            <person name="Hellsten U."/>
            <person name="Kawashima T."/>
            <person name="Kuo A."/>
            <person name="Mitros T."/>
            <person name="Salamov A."/>
            <person name="Carpenter M.L."/>
            <person name="Signorovitch A.Y."/>
            <person name="Moreno M.A."/>
            <person name="Kamm K."/>
            <person name="Grimwood J."/>
            <person name="Schmutz J."/>
            <person name="Shapiro H."/>
            <person name="Grigoriev I.V."/>
            <person name="Buss L.W."/>
            <person name="Schierwater B."/>
            <person name="Dellaporta S.L."/>
            <person name="Rokhsar D.S."/>
        </authorList>
    </citation>
    <scope>NUCLEOTIDE SEQUENCE [LARGE SCALE GENOMIC DNA]</scope>
    <source>
        <strain evidence="10 11">Grell-BS-1999</strain>
    </source>
</reference>
<feature type="compositionally biased region" description="Basic and acidic residues" evidence="8">
    <location>
        <begin position="314"/>
        <end position="336"/>
    </location>
</feature>
<feature type="region of interest" description="Disordered" evidence="8">
    <location>
        <begin position="314"/>
        <end position="341"/>
    </location>
</feature>
<dbReference type="InterPro" id="IPR021832">
    <property type="entry name" value="ANKRD13"/>
</dbReference>
<dbReference type="Pfam" id="PF12796">
    <property type="entry name" value="Ank_2"/>
    <property type="match status" value="1"/>
</dbReference>
<keyword evidence="11" id="KW-1185">Reference proteome</keyword>
<evidence type="ECO:0000256" key="5">
    <source>
        <dbReference type="ARBA" id="ARBA00023136"/>
    </source>
</evidence>
<evidence type="ECO:0000256" key="8">
    <source>
        <dbReference type="SAM" id="MobiDB-lite"/>
    </source>
</evidence>
<dbReference type="Pfam" id="PF11904">
    <property type="entry name" value="ANKRD13_C"/>
    <property type="match status" value="1"/>
</dbReference>
<dbReference type="SMART" id="SM00726">
    <property type="entry name" value="UIM"/>
    <property type="match status" value="4"/>
</dbReference>
<dbReference type="HOGENOM" id="CLU_026137_2_0_1"/>
<dbReference type="OMA" id="TQKFRAN"/>
<dbReference type="GO" id="GO:0005737">
    <property type="term" value="C:cytoplasm"/>
    <property type="evidence" value="ECO:0000318"/>
    <property type="project" value="GO_Central"/>
</dbReference>
<dbReference type="Pfam" id="PF23625">
    <property type="entry name" value="UIM_2"/>
    <property type="match status" value="4"/>
</dbReference>
<dbReference type="InterPro" id="IPR002110">
    <property type="entry name" value="Ankyrin_rpt"/>
</dbReference>
<dbReference type="PROSITE" id="PS50088">
    <property type="entry name" value="ANK_REPEAT"/>
    <property type="match status" value="1"/>
</dbReference>
<dbReference type="SMART" id="SM00248">
    <property type="entry name" value="ANK"/>
    <property type="match status" value="2"/>
</dbReference>
<dbReference type="eggNOG" id="KOG0522">
    <property type="taxonomic scope" value="Eukaryota"/>
</dbReference>
<dbReference type="PROSITE" id="PS50297">
    <property type="entry name" value="ANK_REP_REGION"/>
    <property type="match status" value="1"/>
</dbReference>
<proteinExistence type="predicted"/>
<evidence type="ECO:0000256" key="2">
    <source>
        <dbReference type="ARBA" id="ARBA00004603"/>
    </source>
</evidence>
<evidence type="ECO:0000313" key="10">
    <source>
        <dbReference type="EMBL" id="EDV22628.1"/>
    </source>
</evidence>
<protein>
    <recommendedName>
        <fullName evidence="9">Ankyrin repeat domain-containing protein</fullName>
    </recommendedName>
</protein>
<keyword evidence="7" id="KW-0040">ANK repeat</keyword>
<dbReference type="Proteomes" id="UP000009022">
    <property type="component" value="Unassembled WGS sequence"/>
</dbReference>
<dbReference type="InParanoid" id="B3S4F2"/>
<comment type="subcellular location">
    <subcellularLocation>
        <location evidence="1">Cell membrane</location>
    </subcellularLocation>
    <subcellularLocation>
        <location evidence="2">Late endosome</location>
    </subcellularLocation>
</comment>
<dbReference type="GO" id="GO:0005770">
    <property type="term" value="C:late endosome"/>
    <property type="evidence" value="ECO:0007669"/>
    <property type="project" value="UniProtKB-SubCell"/>
</dbReference>
<evidence type="ECO:0000313" key="11">
    <source>
        <dbReference type="Proteomes" id="UP000009022"/>
    </source>
</evidence>
<dbReference type="GeneID" id="6756208"/>
<dbReference type="InterPro" id="IPR003903">
    <property type="entry name" value="UIM_dom"/>
</dbReference>
<organism evidence="10 11">
    <name type="scientific">Trichoplax adhaerens</name>
    <name type="common">Trichoplax reptans</name>
    <dbReference type="NCBI Taxonomy" id="10228"/>
    <lineage>
        <taxon>Eukaryota</taxon>
        <taxon>Metazoa</taxon>
        <taxon>Placozoa</taxon>
        <taxon>Uniplacotomia</taxon>
        <taxon>Trichoplacea</taxon>
        <taxon>Trichoplacidae</taxon>
        <taxon>Trichoplax</taxon>
    </lineage>
</organism>
<dbReference type="InterPro" id="IPR036770">
    <property type="entry name" value="Ankyrin_rpt-contain_sf"/>
</dbReference>
<dbReference type="SUPFAM" id="SSF48403">
    <property type="entry name" value="Ankyrin repeat"/>
    <property type="match status" value="1"/>
</dbReference>
<accession>B3S4F2</accession>
<evidence type="ECO:0000259" key="9">
    <source>
        <dbReference type="Pfam" id="PF11904"/>
    </source>
</evidence>
<dbReference type="PhylomeDB" id="B3S4F2"/>
<feature type="repeat" description="ANK" evidence="7">
    <location>
        <begin position="43"/>
        <end position="75"/>
    </location>
</feature>
<sequence>MAQNCEKASKEFPLHWLIWNNRVAELQEMLCKGEHEHEKLDKHGRTPLHLAIALGHEDCVRVLLEANCSASALNAMKWTGPVIQHNYRFFTLALQEAVCLGKPNILKMVLKYRDRQQISSRVAAIPELLDMLQTYLLILVPLISRAFPNDVCKIWKKGAFLRVDTTLLSLDENIGKTGNRSIIFKAADNGAEIIEVDHEKRKACSETISLDEIGRRLGSEPSSELVFERLRMPVTSTIINIDNIEFSRQKSGIWGWRTDRTEAVNNYEAKVYNVSNVVVIARTRYEHLSEEDKERNKTEGRSFFHSLMGAIEQHSNEKDKTDAVPETIQQDKREDSSEIEQADLKSLSSQDYFYPTEETKKQDIGRPKEMSVKEQRLKASLWLCDDYYLSLQEQVLPIINLMAISNPHFQKLRDFISMQLPSGFPIKIEIPLYHILNARITFANLNGENEAVQGLSPLEAKLDTTDDVKQKNYLIDDSCFDIPSSYSKVLQRESNNFGADEEDMLLQYALQKSLSDRQLEESSETTAIGDEFVYRPYRYEMNENNDAELSWAIEESLRATRTNDANVNVQDPEMADPVMDTFVTANNFDDQLKMAMQLSTQVANEDSSRRIKEEEELRVALELSLLEK</sequence>
<dbReference type="CTD" id="6756208"/>
<keyword evidence="3" id="KW-1003">Cell membrane</keyword>
<evidence type="ECO:0000256" key="6">
    <source>
        <dbReference type="ARBA" id="ARBA00024956"/>
    </source>
</evidence>
<name>B3S4F2_TRIAD</name>
<dbReference type="GO" id="GO:0005886">
    <property type="term" value="C:plasma membrane"/>
    <property type="evidence" value="ECO:0007669"/>
    <property type="project" value="UniProtKB-SubCell"/>
</dbReference>
<evidence type="ECO:0000256" key="3">
    <source>
        <dbReference type="ARBA" id="ARBA00022475"/>
    </source>
</evidence>
<keyword evidence="4" id="KW-0677">Repeat</keyword>
<evidence type="ECO:0000256" key="1">
    <source>
        <dbReference type="ARBA" id="ARBA00004236"/>
    </source>
</evidence>
<dbReference type="AlphaFoldDB" id="B3S4F2"/>
<dbReference type="STRING" id="10228.B3S4F2"/>
<evidence type="ECO:0000256" key="4">
    <source>
        <dbReference type="ARBA" id="ARBA00022737"/>
    </source>
</evidence>
<dbReference type="EMBL" id="DS985249">
    <property type="protein sequence ID" value="EDV22628.1"/>
    <property type="molecule type" value="Genomic_DNA"/>
</dbReference>
<gene>
    <name evidence="10" type="ORF">TRIADDRAFT_59062</name>
</gene>
<comment type="function">
    <text evidence="6">Ubiquitin-binding protein that specifically recognizes and binds 'Lys-63'-linked ubiquitin. Does not bind 'Lys-48'-linked ubiquitin. Positively regulates the internalization of ligand-activated EGFR by binding to the Ub moiety of ubiquitinated EGFR at the cell membrane.</text>
</comment>